<dbReference type="AlphaFoldDB" id="A0A415MEK3"/>
<protein>
    <submittedName>
        <fullName evidence="1">Uncharacterized protein</fullName>
    </submittedName>
</protein>
<evidence type="ECO:0000313" key="2">
    <source>
        <dbReference type="Proteomes" id="UP000285201"/>
    </source>
</evidence>
<gene>
    <name evidence="1" type="ORF">DW007_02530</name>
</gene>
<accession>A0A415MEK3</accession>
<organism evidence="1 2">
    <name type="scientific">Lachnospira eligens</name>
    <dbReference type="NCBI Taxonomy" id="39485"/>
    <lineage>
        <taxon>Bacteria</taxon>
        <taxon>Bacillati</taxon>
        <taxon>Bacillota</taxon>
        <taxon>Clostridia</taxon>
        <taxon>Lachnospirales</taxon>
        <taxon>Lachnospiraceae</taxon>
        <taxon>Lachnospira</taxon>
    </lineage>
</organism>
<reference evidence="1 2" key="1">
    <citation type="submission" date="2018-08" db="EMBL/GenBank/DDBJ databases">
        <title>A genome reference for cultivated species of the human gut microbiota.</title>
        <authorList>
            <person name="Zou Y."/>
            <person name="Xue W."/>
            <person name="Luo G."/>
        </authorList>
    </citation>
    <scope>NUCLEOTIDE SEQUENCE [LARGE SCALE GENOMIC DNA]</scope>
    <source>
        <strain evidence="1 2">AF36-7BH</strain>
    </source>
</reference>
<sequence length="159" mass="18885">MLVKCRLCGTKVDRNEAFKVVVGGKNTYYCNEAEYQKVLHEKEIKDNTYECINQIFGYKVLNSALFKEINLLLDVYSYEYILAYLTENKEYITKILEKDFVSEYAKIRYFAAILKNNLADFRMKEPEKPRKVEVDMPIMNYKRRNKRRSLSEIEESVGD</sequence>
<evidence type="ECO:0000313" key="1">
    <source>
        <dbReference type="EMBL" id="RHL71039.1"/>
    </source>
</evidence>
<dbReference type="Proteomes" id="UP000285201">
    <property type="component" value="Unassembled WGS sequence"/>
</dbReference>
<comment type="caution">
    <text evidence="1">The sequence shown here is derived from an EMBL/GenBank/DDBJ whole genome shotgun (WGS) entry which is preliminary data.</text>
</comment>
<dbReference type="EMBL" id="QROY01000002">
    <property type="protein sequence ID" value="RHL71039.1"/>
    <property type="molecule type" value="Genomic_DNA"/>
</dbReference>
<name>A0A415MEK3_9FIRM</name>
<dbReference type="RefSeq" id="WP_118370308.1">
    <property type="nucleotide sequence ID" value="NZ_QROY01000002.1"/>
</dbReference>
<proteinExistence type="predicted"/>